<evidence type="ECO:0000256" key="3">
    <source>
        <dbReference type="ARBA" id="ARBA00022692"/>
    </source>
</evidence>
<feature type="transmembrane region" description="Helical" evidence="6">
    <location>
        <begin position="6"/>
        <end position="31"/>
    </location>
</feature>
<reference evidence="7" key="1">
    <citation type="submission" date="2023-09" db="EMBL/GenBank/DDBJ databases">
        <title>Demequina sp. a novel bacteria isolated from Capsicum annuum.</title>
        <authorList>
            <person name="Humaira Z."/>
            <person name="Lee J."/>
            <person name="Cho D."/>
        </authorList>
    </citation>
    <scope>NUCLEOTIDE SEQUENCE</scope>
    <source>
        <strain evidence="7">PMTSA13</strain>
    </source>
</reference>
<feature type="transmembrane region" description="Helical" evidence="6">
    <location>
        <begin position="348"/>
        <end position="368"/>
    </location>
</feature>
<dbReference type="PANTHER" id="PTHR30250:SF11">
    <property type="entry name" value="O-ANTIGEN TRANSPORTER-RELATED"/>
    <property type="match status" value="1"/>
</dbReference>
<dbReference type="GO" id="GO:0005886">
    <property type="term" value="C:plasma membrane"/>
    <property type="evidence" value="ECO:0007669"/>
    <property type="project" value="UniProtKB-SubCell"/>
</dbReference>
<evidence type="ECO:0000256" key="5">
    <source>
        <dbReference type="ARBA" id="ARBA00023136"/>
    </source>
</evidence>
<name>A0AA96J9U2_9MICO</name>
<evidence type="ECO:0000256" key="2">
    <source>
        <dbReference type="ARBA" id="ARBA00022475"/>
    </source>
</evidence>
<accession>A0AA96J9U2</accession>
<keyword evidence="2" id="KW-1003">Cell membrane</keyword>
<feature type="transmembrane region" description="Helical" evidence="6">
    <location>
        <begin position="317"/>
        <end position="336"/>
    </location>
</feature>
<feature type="transmembrane region" description="Helical" evidence="6">
    <location>
        <begin position="153"/>
        <end position="180"/>
    </location>
</feature>
<gene>
    <name evidence="7" type="ORF">RN607_01150</name>
</gene>
<keyword evidence="5 6" id="KW-0472">Membrane</keyword>
<keyword evidence="4 6" id="KW-1133">Transmembrane helix</keyword>
<comment type="subcellular location">
    <subcellularLocation>
        <location evidence="1">Cell membrane</location>
        <topology evidence="1">Multi-pass membrane protein</topology>
    </subcellularLocation>
</comment>
<evidence type="ECO:0000256" key="4">
    <source>
        <dbReference type="ARBA" id="ARBA00022989"/>
    </source>
</evidence>
<dbReference type="AlphaFoldDB" id="A0AA96J9U2"/>
<dbReference type="EMBL" id="CP134880">
    <property type="protein sequence ID" value="WNM27642.1"/>
    <property type="molecule type" value="Genomic_DNA"/>
</dbReference>
<dbReference type="InterPro" id="IPR050833">
    <property type="entry name" value="Poly_Biosynth_Transport"/>
</dbReference>
<dbReference type="RefSeq" id="WP_313543772.1">
    <property type="nucleotide sequence ID" value="NZ_CP134880.1"/>
</dbReference>
<feature type="transmembrane region" description="Helical" evidence="6">
    <location>
        <begin position="374"/>
        <end position="393"/>
    </location>
</feature>
<proteinExistence type="predicted"/>
<keyword evidence="3 6" id="KW-0812">Transmembrane</keyword>
<feature type="transmembrane region" description="Helical" evidence="6">
    <location>
        <begin position="84"/>
        <end position="105"/>
    </location>
</feature>
<organism evidence="7">
    <name type="scientific">Demequina capsici</name>
    <dbReference type="NCBI Taxonomy" id="3075620"/>
    <lineage>
        <taxon>Bacteria</taxon>
        <taxon>Bacillati</taxon>
        <taxon>Actinomycetota</taxon>
        <taxon>Actinomycetes</taxon>
        <taxon>Micrococcales</taxon>
        <taxon>Demequinaceae</taxon>
        <taxon>Demequina</taxon>
    </lineage>
</organism>
<evidence type="ECO:0000256" key="1">
    <source>
        <dbReference type="ARBA" id="ARBA00004651"/>
    </source>
</evidence>
<evidence type="ECO:0000256" key="6">
    <source>
        <dbReference type="SAM" id="Phobius"/>
    </source>
</evidence>
<evidence type="ECO:0000313" key="7">
    <source>
        <dbReference type="EMBL" id="WNM27642.1"/>
    </source>
</evidence>
<sequence length="420" mass="42870">MHAPLWHRLVGFSLIPALAAISPLVVLPVVARTAGAAGWSSAIAGESVGTFAAIALAFGWTTVGPAHVAHAPVEMRARLYRESLVVRGLMAVPVIPALVVICLAIATPGYELLTVLMGLQGALIAMSFSWFAVGVADPGAIARLDAIPRVLGALAAAGLIAATGALIVYPLIGIAVTAGGTAAYSRKVLRDAPGPWPTRAELPALLRSTAAVAVNDAALGAYSSVPSPLVNVSTPAAEASAYASADKMIKLGQFIPITLGNALQAWTAEAHGAARATRVRRAIGAHAVLGLVGWVAVASLGPWASRVLFGGDAAADRTVLVILGAAFAAYSVRTSVTRHLLFPCGRTRIVVVATLLGSAIGVPAMLILTPSIGSVGAAIGYAVTELISTVVPWRQARVALRDIAMQRAPEADPDEPPLLA</sequence>
<dbReference type="Proteomes" id="UP001303408">
    <property type="component" value="Chromosome"/>
</dbReference>
<dbReference type="PANTHER" id="PTHR30250">
    <property type="entry name" value="PST FAMILY PREDICTED COLANIC ACID TRANSPORTER"/>
    <property type="match status" value="1"/>
</dbReference>
<feature type="transmembrane region" description="Helical" evidence="6">
    <location>
        <begin position="283"/>
        <end position="305"/>
    </location>
</feature>
<feature type="transmembrane region" description="Helical" evidence="6">
    <location>
        <begin position="112"/>
        <end position="133"/>
    </location>
</feature>
<protein>
    <submittedName>
        <fullName evidence="7">Polysaccharide biosynthesis C-terminal domain-containing protein</fullName>
    </submittedName>
</protein>
<dbReference type="KEGG" id="dcp:RN607_01150"/>
<feature type="transmembrane region" description="Helical" evidence="6">
    <location>
        <begin position="43"/>
        <end position="64"/>
    </location>
</feature>